<keyword evidence="10" id="KW-0808">Transferase</keyword>
<evidence type="ECO:0000256" key="1">
    <source>
        <dbReference type="ARBA" id="ARBA00004651"/>
    </source>
</evidence>
<comment type="caution">
    <text evidence="10">The sequence shown here is derived from an EMBL/GenBank/DDBJ whole genome shotgun (WGS) entry which is preliminary data.</text>
</comment>
<dbReference type="NCBIfam" id="TIGR00254">
    <property type="entry name" value="GGDEF"/>
    <property type="match status" value="1"/>
</dbReference>
<keyword evidence="3" id="KW-1003">Cell membrane</keyword>
<feature type="transmembrane region" description="Helical" evidence="8">
    <location>
        <begin position="172"/>
        <end position="196"/>
    </location>
</feature>
<feature type="transmembrane region" description="Helical" evidence="8">
    <location>
        <begin position="46"/>
        <end position="63"/>
    </location>
</feature>
<comment type="catalytic activity">
    <reaction evidence="7">
        <text>2 GTP = 3',3'-c-di-GMP + 2 diphosphate</text>
        <dbReference type="Rhea" id="RHEA:24898"/>
        <dbReference type="ChEBI" id="CHEBI:33019"/>
        <dbReference type="ChEBI" id="CHEBI:37565"/>
        <dbReference type="ChEBI" id="CHEBI:58805"/>
        <dbReference type="EC" id="2.7.7.65"/>
    </reaction>
</comment>
<dbReference type="InterPro" id="IPR043128">
    <property type="entry name" value="Rev_trsase/Diguanyl_cyclase"/>
</dbReference>
<evidence type="ECO:0000313" key="10">
    <source>
        <dbReference type="EMBL" id="MBZ9611072.1"/>
    </source>
</evidence>
<proteinExistence type="predicted"/>
<dbReference type="CDD" id="cd01949">
    <property type="entry name" value="GGDEF"/>
    <property type="match status" value="1"/>
</dbReference>
<comment type="subcellular location">
    <subcellularLocation>
        <location evidence="1">Cell membrane</location>
        <topology evidence="1">Multi-pass membrane protein</topology>
    </subcellularLocation>
</comment>
<evidence type="ECO:0000256" key="6">
    <source>
        <dbReference type="ARBA" id="ARBA00023136"/>
    </source>
</evidence>
<feature type="transmembrane region" description="Helical" evidence="8">
    <location>
        <begin position="20"/>
        <end position="40"/>
    </location>
</feature>
<sequence>MTHFYQRLSSFARQLSTSMLLRNLLLFVLWLAVWMLGLLVEYTEHASVWFPAAGLTFAALFIVGVRAIPALLSACVLITFWAGHYYQLQLDSWQLLQGGLLFGVAHIIPYYAGARILRQLANRGQFNLPLFVIGFLLIAALSSILATIAVIAALVLSAMLPFSAISSTWLPFWIGDLAGVVVIAPLFASVLSVLYPAPKFVLENYIGPQQRIATAQFKYKLALTLSLLTLAMLLAWYANTPESAFAVFFLVIPHMWIACTESAFFNAVSVALSSFFIALLVNLLALMDYVMVYQFAINVIAANALFALAVPTLTAANYQLRLIAATDSLTQVASRDHLQQRAELEISRCLEQAQPLCLMVFDIDHFKQINDQLGHSVGDQVLQQACQVTQHLLRPTDVIGRYGGDEFVVILPNTEQDAVVAIGQRIIERLLQIELADQLQVSASFGVAALQSGDSFRSLFERADSALYRAKQQGRSQVAWH</sequence>
<keyword evidence="6 8" id="KW-0472">Membrane</keyword>
<feature type="transmembrane region" description="Helical" evidence="8">
    <location>
        <begin position="264"/>
        <end position="285"/>
    </location>
</feature>
<keyword evidence="10" id="KW-0548">Nucleotidyltransferase</keyword>
<dbReference type="SUPFAM" id="SSF55073">
    <property type="entry name" value="Nucleotide cyclase"/>
    <property type="match status" value="1"/>
</dbReference>
<dbReference type="EMBL" id="JAERPS020000001">
    <property type="protein sequence ID" value="MBZ9611072.1"/>
    <property type="molecule type" value="Genomic_DNA"/>
</dbReference>
<feature type="transmembrane region" description="Helical" evidence="8">
    <location>
        <begin position="291"/>
        <end position="313"/>
    </location>
</feature>
<keyword evidence="4 8" id="KW-0812">Transmembrane</keyword>
<accession>A0ABS7X8Y3</accession>
<dbReference type="PANTHER" id="PTHR45138">
    <property type="entry name" value="REGULATORY COMPONENTS OF SENSORY TRANSDUCTION SYSTEM"/>
    <property type="match status" value="1"/>
</dbReference>
<dbReference type="PROSITE" id="PS50887">
    <property type="entry name" value="GGDEF"/>
    <property type="match status" value="1"/>
</dbReference>
<dbReference type="Proteomes" id="UP000663814">
    <property type="component" value="Unassembled WGS sequence"/>
</dbReference>
<dbReference type="InterPro" id="IPR007895">
    <property type="entry name" value="MASE1"/>
</dbReference>
<feature type="transmembrane region" description="Helical" evidence="8">
    <location>
        <begin position="217"/>
        <end position="237"/>
    </location>
</feature>
<protein>
    <recommendedName>
        <fullName evidence="2">diguanylate cyclase</fullName>
        <ecNumber evidence="2">2.7.7.65</ecNumber>
    </recommendedName>
</protein>
<evidence type="ECO:0000256" key="2">
    <source>
        <dbReference type="ARBA" id="ARBA00012528"/>
    </source>
</evidence>
<dbReference type="RefSeq" id="WP_205310365.1">
    <property type="nucleotide sequence ID" value="NZ_JAERPS020000001.1"/>
</dbReference>
<keyword evidence="11" id="KW-1185">Reference proteome</keyword>
<dbReference type="Pfam" id="PF05231">
    <property type="entry name" value="MASE1"/>
    <property type="match status" value="1"/>
</dbReference>
<organism evidence="10 11">
    <name type="scientific">Rheinheimera maricola</name>
    <dbReference type="NCBI Taxonomy" id="2793282"/>
    <lineage>
        <taxon>Bacteria</taxon>
        <taxon>Pseudomonadati</taxon>
        <taxon>Pseudomonadota</taxon>
        <taxon>Gammaproteobacteria</taxon>
        <taxon>Chromatiales</taxon>
        <taxon>Chromatiaceae</taxon>
        <taxon>Rheinheimera</taxon>
    </lineage>
</organism>
<name>A0ABS7X8Y3_9GAMM</name>
<dbReference type="PANTHER" id="PTHR45138:SF9">
    <property type="entry name" value="DIGUANYLATE CYCLASE DGCM-RELATED"/>
    <property type="match status" value="1"/>
</dbReference>
<evidence type="ECO:0000256" key="3">
    <source>
        <dbReference type="ARBA" id="ARBA00022475"/>
    </source>
</evidence>
<gene>
    <name evidence="10" type="ORF">I4W93_005645</name>
</gene>
<dbReference type="InterPro" id="IPR050469">
    <property type="entry name" value="Diguanylate_Cyclase"/>
</dbReference>
<dbReference type="Gene3D" id="3.30.70.270">
    <property type="match status" value="1"/>
</dbReference>
<reference evidence="10 11" key="1">
    <citation type="submission" date="2021-08" db="EMBL/GenBank/DDBJ databases">
        <title>Rheinheimera aquimaris sp. nov., isolated from seawater of the East Sea in Korea.</title>
        <authorList>
            <person name="Kim K.H."/>
            <person name="Wenting R."/>
            <person name="Kim K.R."/>
            <person name="Jeon C.O."/>
        </authorList>
    </citation>
    <scope>NUCLEOTIDE SEQUENCE [LARGE SCALE GENOMIC DNA]</scope>
    <source>
        <strain evidence="10 11">MA-13</strain>
    </source>
</reference>
<feature type="transmembrane region" description="Helical" evidence="8">
    <location>
        <begin position="70"/>
        <end position="87"/>
    </location>
</feature>
<dbReference type="InterPro" id="IPR029787">
    <property type="entry name" value="Nucleotide_cyclase"/>
</dbReference>
<dbReference type="GO" id="GO:0052621">
    <property type="term" value="F:diguanylate cyclase activity"/>
    <property type="evidence" value="ECO:0007669"/>
    <property type="project" value="UniProtKB-EC"/>
</dbReference>
<evidence type="ECO:0000259" key="9">
    <source>
        <dbReference type="PROSITE" id="PS50887"/>
    </source>
</evidence>
<evidence type="ECO:0000256" key="4">
    <source>
        <dbReference type="ARBA" id="ARBA00022692"/>
    </source>
</evidence>
<evidence type="ECO:0000256" key="8">
    <source>
        <dbReference type="SAM" id="Phobius"/>
    </source>
</evidence>
<evidence type="ECO:0000313" key="11">
    <source>
        <dbReference type="Proteomes" id="UP000663814"/>
    </source>
</evidence>
<dbReference type="SMART" id="SM00267">
    <property type="entry name" value="GGDEF"/>
    <property type="match status" value="1"/>
</dbReference>
<dbReference type="InterPro" id="IPR000160">
    <property type="entry name" value="GGDEF_dom"/>
</dbReference>
<evidence type="ECO:0000256" key="7">
    <source>
        <dbReference type="ARBA" id="ARBA00034247"/>
    </source>
</evidence>
<feature type="domain" description="GGDEF" evidence="9">
    <location>
        <begin position="354"/>
        <end position="481"/>
    </location>
</feature>
<feature type="transmembrane region" description="Helical" evidence="8">
    <location>
        <begin position="93"/>
        <end position="112"/>
    </location>
</feature>
<keyword evidence="5 8" id="KW-1133">Transmembrane helix</keyword>
<dbReference type="EC" id="2.7.7.65" evidence="2"/>
<dbReference type="Pfam" id="PF00990">
    <property type="entry name" value="GGDEF"/>
    <property type="match status" value="1"/>
</dbReference>
<feature type="transmembrane region" description="Helical" evidence="8">
    <location>
        <begin position="133"/>
        <end position="160"/>
    </location>
</feature>
<evidence type="ECO:0000256" key="5">
    <source>
        <dbReference type="ARBA" id="ARBA00022989"/>
    </source>
</evidence>